<protein>
    <submittedName>
        <fullName evidence="2">Fused MFS/spermidine synthase</fullName>
    </submittedName>
</protein>
<dbReference type="InterPro" id="IPR029063">
    <property type="entry name" value="SAM-dependent_MTases_sf"/>
</dbReference>
<dbReference type="NCBIfam" id="NF037959">
    <property type="entry name" value="MFS_SpdSyn"/>
    <property type="match status" value="1"/>
</dbReference>
<dbReference type="AlphaFoldDB" id="A0A8A4TYQ3"/>
<sequence>MTLNFLSWRRPRRALPDPDWSLILVELEDGPPEGATLLHEYQDDFEWLRVAETQDPPLRMMYFEDNLHGVLNTRHPQDPVLTYVALMMGYARGLNLKPARILMGGLGGCAFLHAAAAEWPAAELVSVEINPRVIELARRFFLLSPEARVEENDIRHALEAGDLGTFDLLLCDCYGAHDLPPHLMTRNFMQAVATSLENDGLAMFNFAGADANAIFGHQLVTMLDVFGRLILLQTAEAANVAVFAATDPNHLTPLTVSWQERAHAPLVLDRNDPEAWPEFMADAVVLDDDNLSDTLDEFGLCC</sequence>
<dbReference type="PANTHER" id="PTHR43317:SF1">
    <property type="entry name" value="THERMOSPERMINE SYNTHASE ACAULIS5"/>
    <property type="match status" value="1"/>
</dbReference>
<organism evidence="2 3">
    <name type="scientific">Sulfidibacter corallicola</name>
    <dbReference type="NCBI Taxonomy" id="2818388"/>
    <lineage>
        <taxon>Bacteria</taxon>
        <taxon>Pseudomonadati</taxon>
        <taxon>Acidobacteriota</taxon>
        <taxon>Holophagae</taxon>
        <taxon>Acanthopleuribacterales</taxon>
        <taxon>Acanthopleuribacteraceae</taxon>
        <taxon>Sulfidibacter</taxon>
    </lineage>
</organism>
<dbReference type="GO" id="GO:0006596">
    <property type="term" value="P:polyamine biosynthetic process"/>
    <property type="evidence" value="ECO:0007669"/>
    <property type="project" value="UniProtKB-KW"/>
</dbReference>
<dbReference type="KEGG" id="scor:J3U87_18130"/>
<keyword evidence="1" id="KW-0620">Polyamine biosynthesis</keyword>
<accession>A0A8A4TYQ3</accession>
<name>A0A8A4TYQ3_SULCO</name>
<dbReference type="Proteomes" id="UP000663929">
    <property type="component" value="Chromosome"/>
</dbReference>
<evidence type="ECO:0000313" key="2">
    <source>
        <dbReference type="EMBL" id="QTD54368.1"/>
    </source>
</evidence>
<gene>
    <name evidence="2" type="ORF">J3U87_18130</name>
</gene>
<dbReference type="SUPFAM" id="SSF53335">
    <property type="entry name" value="S-adenosyl-L-methionine-dependent methyltransferases"/>
    <property type="match status" value="1"/>
</dbReference>
<keyword evidence="3" id="KW-1185">Reference proteome</keyword>
<dbReference type="PANTHER" id="PTHR43317">
    <property type="entry name" value="THERMOSPERMINE SYNTHASE ACAULIS5"/>
    <property type="match status" value="1"/>
</dbReference>
<dbReference type="RefSeq" id="WP_237384462.1">
    <property type="nucleotide sequence ID" value="NZ_CP071793.1"/>
</dbReference>
<proteinExistence type="predicted"/>
<evidence type="ECO:0000313" key="3">
    <source>
        <dbReference type="Proteomes" id="UP000663929"/>
    </source>
</evidence>
<reference evidence="2" key="1">
    <citation type="submission" date="2021-03" db="EMBL/GenBank/DDBJ databases">
        <title>Acanthopleuribacteraceae sp. M133.</title>
        <authorList>
            <person name="Wang G."/>
        </authorList>
    </citation>
    <scope>NUCLEOTIDE SEQUENCE</scope>
    <source>
        <strain evidence="2">M133</strain>
    </source>
</reference>
<dbReference type="Gene3D" id="3.40.50.150">
    <property type="entry name" value="Vaccinia Virus protein VP39"/>
    <property type="match status" value="1"/>
</dbReference>
<evidence type="ECO:0000256" key="1">
    <source>
        <dbReference type="ARBA" id="ARBA00023115"/>
    </source>
</evidence>
<dbReference type="EMBL" id="CP071793">
    <property type="protein sequence ID" value="QTD54368.1"/>
    <property type="molecule type" value="Genomic_DNA"/>
</dbReference>